<dbReference type="RefSeq" id="WP_257892871.1">
    <property type="nucleotide sequence ID" value="NZ_JAIMBW010000001.1"/>
</dbReference>
<evidence type="ECO:0000256" key="1">
    <source>
        <dbReference type="SAM" id="SignalP"/>
    </source>
</evidence>
<feature type="signal peptide" evidence="1">
    <location>
        <begin position="1"/>
        <end position="19"/>
    </location>
</feature>
<protein>
    <submittedName>
        <fullName evidence="2">Uncharacterized protein</fullName>
    </submittedName>
</protein>
<reference evidence="2 3" key="1">
    <citation type="submission" date="2021-07" db="EMBL/GenBank/DDBJ databases">
        <title>Karlodiniumbacter phycospheric gen. nov., sp. nov., a phycosphere bacterium isolated from karlodinium veneficum.</title>
        <authorList>
            <person name="Peng Y."/>
            <person name="Jiang L."/>
            <person name="Lee J."/>
        </authorList>
    </citation>
    <scope>NUCLEOTIDE SEQUENCE</scope>
    <source>
        <strain evidence="2 3">N5</strain>
    </source>
</reference>
<dbReference type="EMBL" id="CP078073">
    <property type="protein sequence ID" value="QXL89855.1"/>
    <property type="molecule type" value="Genomic_DNA"/>
</dbReference>
<organism evidence="2">
    <name type="scientific">Gymnodinialimonas phycosphaerae</name>
    <dbReference type="NCBI Taxonomy" id="2841589"/>
    <lineage>
        <taxon>Bacteria</taxon>
        <taxon>Pseudomonadati</taxon>
        <taxon>Pseudomonadota</taxon>
        <taxon>Alphaproteobacteria</taxon>
        <taxon>Rhodobacterales</taxon>
        <taxon>Paracoccaceae</taxon>
        <taxon>Gymnodinialimonas</taxon>
    </lineage>
</organism>
<name>A0A975YHX5_9RHOB</name>
<gene>
    <name evidence="2" type="ORF">KUL25_10300</name>
</gene>
<accession>A0A975YHX5</accession>
<keyword evidence="1" id="KW-0732">Signal</keyword>
<keyword evidence="3" id="KW-1185">Reference proteome</keyword>
<proteinExistence type="predicted"/>
<dbReference type="EMBL" id="JAIMBW010000001">
    <property type="protein sequence ID" value="MBY4893155.1"/>
    <property type="molecule type" value="Genomic_DNA"/>
</dbReference>
<evidence type="ECO:0000313" key="2">
    <source>
        <dbReference type="EMBL" id="QXL89855.1"/>
    </source>
</evidence>
<dbReference type="AlphaFoldDB" id="A0A975YHX5"/>
<evidence type="ECO:0000313" key="3">
    <source>
        <dbReference type="Proteomes" id="UP000693972"/>
    </source>
</evidence>
<sequence>MRIVLPFLTVLALALPGRADTYWPGPGDIVTPHAGGLDLSSADGMAREGMPFGSSFHETMHTLVPIFGHDVSVAFPQECGEGPLVSVHIPGQINLMFQEDQLAGWMLIDDSALRTATGLHVGAPRMALADEGAVSCTETGIGTEFGAGDLFGLLSEDGTTIQGIWSGATCIFR</sequence>
<dbReference type="Proteomes" id="UP000693972">
    <property type="component" value="Unassembled WGS sequence"/>
</dbReference>
<feature type="chain" id="PRO_5037701504" evidence="1">
    <location>
        <begin position="20"/>
        <end position="173"/>
    </location>
</feature>